<feature type="domain" description="AB hydrolase-1" evidence="2">
    <location>
        <begin position="14"/>
        <end position="249"/>
    </location>
</feature>
<dbReference type="SUPFAM" id="SSF53474">
    <property type="entry name" value="alpha/beta-Hydrolases"/>
    <property type="match status" value="1"/>
</dbReference>
<dbReference type="Pfam" id="PF12697">
    <property type="entry name" value="Abhydrolase_6"/>
    <property type="match status" value="1"/>
</dbReference>
<sequence length="382" mass="40544">MSGAAHRAELPLLVLGPSLGTSAGSVWTACAGGLTDAFDVLAWDLPGHGHNRSVPDEPITVGDLADGLLALVADVQLQRGDDGAPFAYAGVSLGGSVGLQLLLDHPDRVTSAALICTGARIGTPASWADRVAKVRASGTSGLVSMSAERWFGPGFLEHQPARSSELLHALSEAMDAGYIAACDALASFDVRDRLSEISQPVLAIAGSEDPTTPPASLQEIADGVKDGRLVVLDGVSHLAPAERPEEVAALLRRHFLGQRVDRAPGEVVRREVLGDEWVDQSFANATDLTREFQDFITTYAWGGAWTRPGLDRRSRSMVTVTALVAGGHHEELALHLRAARRNGLSWTEIKEMLLQTAIYCGVPAANTAFRIAQGVRDEEVDQ</sequence>
<evidence type="ECO:0000259" key="1">
    <source>
        <dbReference type="Pfam" id="PF02627"/>
    </source>
</evidence>
<comment type="caution">
    <text evidence="3">The sequence shown here is derived from an EMBL/GenBank/DDBJ whole genome shotgun (WGS) entry which is preliminary data.</text>
</comment>
<reference evidence="3" key="1">
    <citation type="submission" date="2020-11" db="EMBL/GenBank/DDBJ databases">
        <title>Nocardioides cynanchi sp. nov., isolated from soil of rhizosphere of Cynanchum wilfordii.</title>
        <authorList>
            <person name="Lee J.-S."/>
            <person name="Suh M.K."/>
            <person name="Kim J.-S."/>
        </authorList>
    </citation>
    <scope>NUCLEOTIDE SEQUENCE</scope>
    <source>
        <strain evidence="3">KCTC 19276</strain>
    </source>
</reference>
<dbReference type="GO" id="GO:0016787">
    <property type="term" value="F:hydrolase activity"/>
    <property type="evidence" value="ECO:0007669"/>
    <property type="project" value="UniProtKB-KW"/>
</dbReference>
<dbReference type="Gene3D" id="1.20.1290.10">
    <property type="entry name" value="AhpD-like"/>
    <property type="match status" value="1"/>
</dbReference>
<dbReference type="PROSITE" id="PS51257">
    <property type="entry name" value="PROKAR_LIPOPROTEIN"/>
    <property type="match status" value="1"/>
</dbReference>
<evidence type="ECO:0000259" key="2">
    <source>
        <dbReference type="Pfam" id="PF12697"/>
    </source>
</evidence>
<keyword evidence="4" id="KW-1185">Reference proteome</keyword>
<name>A0A930VQJ6_9ACTN</name>
<dbReference type="GO" id="GO:0051920">
    <property type="term" value="F:peroxiredoxin activity"/>
    <property type="evidence" value="ECO:0007669"/>
    <property type="project" value="InterPro"/>
</dbReference>
<dbReference type="PRINTS" id="PR00111">
    <property type="entry name" value="ABHYDROLASE"/>
</dbReference>
<accession>A0A930VQJ6</accession>
<feature type="domain" description="Carboxymuconolactone decarboxylase-like" evidence="1">
    <location>
        <begin position="291"/>
        <end position="373"/>
    </location>
</feature>
<evidence type="ECO:0000313" key="4">
    <source>
        <dbReference type="Proteomes" id="UP000660668"/>
    </source>
</evidence>
<dbReference type="AlphaFoldDB" id="A0A930VQJ6"/>
<dbReference type="PANTHER" id="PTHR33570:SF2">
    <property type="entry name" value="CARBOXYMUCONOLACTONE DECARBOXYLASE-LIKE DOMAIN-CONTAINING PROTEIN"/>
    <property type="match status" value="1"/>
</dbReference>
<dbReference type="InterPro" id="IPR052512">
    <property type="entry name" value="4CMD/NDH-1_regulator"/>
</dbReference>
<dbReference type="PANTHER" id="PTHR33570">
    <property type="entry name" value="4-CARBOXYMUCONOLACTONE DECARBOXYLASE FAMILY PROTEIN"/>
    <property type="match status" value="1"/>
</dbReference>
<evidence type="ECO:0000313" key="3">
    <source>
        <dbReference type="EMBL" id="MBF4768877.1"/>
    </source>
</evidence>
<gene>
    <name evidence="3" type="ORF">ISU10_14010</name>
</gene>
<dbReference type="SUPFAM" id="SSF69118">
    <property type="entry name" value="AhpD-like"/>
    <property type="match status" value="1"/>
</dbReference>
<dbReference type="InterPro" id="IPR000073">
    <property type="entry name" value="AB_hydrolase_1"/>
</dbReference>
<organism evidence="3 4">
    <name type="scientific">Nocardioides agariphilus</name>
    <dbReference type="NCBI Taxonomy" id="433664"/>
    <lineage>
        <taxon>Bacteria</taxon>
        <taxon>Bacillati</taxon>
        <taxon>Actinomycetota</taxon>
        <taxon>Actinomycetes</taxon>
        <taxon>Propionibacteriales</taxon>
        <taxon>Nocardioidaceae</taxon>
        <taxon>Nocardioides</taxon>
    </lineage>
</organism>
<keyword evidence="3" id="KW-0378">Hydrolase</keyword>
<dbReference type="InterPro" id="IPR029058">
    <property type="entry name" value="AB_hydrolase_fold"/>
</dbReference>
<dbReference type="Pfam" id="PF02627">
    <property type="entry name" value="CMD"/>
    <property type="match status" value="1"/>
</dbReference>
<dbReference type="EMBL" id="JADKPO010000018">
    <property type="protein sequence ID" value="MBF4768877.1"/>
    <property type="molecule type" value="Genomic_DNA"/>
</dbReference>
<dbReference type="Proteomes" id="UP000660668">
    <property type="component" value="Unassembled WGS sequence"/>
</dbReference>
<dbReference type="Gene3D" id="3.40.50.1820">
    <property type="entry name" value="alpha/beta hydrolase"/>
    <property type="match status" value="1"/>
</dbReference>
<dbReference type="InterPro" id="IPR029032">
    <property type="entry name" value="AhpD-like"/>
</dbReference>
<dbReference type="InterPro" id="IPR003779">
    <property type="entry name" value="CMD-like"/>
</dbReference>
<protein>
    <submittedName>
        <fullName evidence="3">Alpha/beta fold hydrolase</fullName>
    </submittedName>
</protein>
<proteinExistence type="predicted"/>